<evidence type="ECO:0000313" key="1">
    <source>
        <dbReference type="EMBL" id="CAD8118120.1"/>
    </source>
</evidence>
<accession>A0A8S1QUE9</accession>
<evidence type="ECO:0000313" key="2">
    <source>
        <dbReference type="Proteomes" id="UP000692954"/>
    </source>
</evidence>
<organism evidence="1 2">
    <name type="scientific">Paramecium sonneborni</name>
    <dbReference type="NCBI Taxonomy" id="65129"/>
    <lineage>
        <taxon>Eukaryota</taxon>
        <taxon>Sar</taxon>
        <taxon>Alveolata</taxon>
        <taxon>Ciliophora</taxon>
        <taxon>Intramacronucleata</taxon>
        <taxon>Oligohymenophorea</taxon>
        <taxon>Peniculida</taxon>
        <taxon>Parameciidae</taxon>
        <taxon>Paramecium</taxon>
    </lineage>
</organism>
<comment type="caution">
    <text evidence="1">The sequence shown here is derived from an EMBL/GenBank/DDBJ whole genome shotgun (WGS) entry which is preliminary data.</text>
</comment>
<dbReference type="Proteomes" id="UP000692954">
    <property type="component" value="Unassembled WGS sequence"/>
</dbReference>
<dbReference type="AlphaFoldDB" id="A0A8S1QUE9"/>
<name>A0A8S1QUE9_9CILI</name>
<protein>
    <submittedName>
        <fullName evidence="1">Uncharacterized protein</fullName>
    </submittedName>
</protein>
<dbReference type="EMBL" id="CAJJDN010000116">
    <property type="protein sequence ID" value="CAD8118120.1"/>
    <property type="molecule type" value="Genomic_DNA"/>
</dbReference>
<reference evidence="1" key="1">
    <citation type="submission" date="2021-01" db="EMBL/GenBank/DDBJ databases">
        <authorList>
            <consortium name="Genoscope - CEA"/>
            <person name="William W."/>
        </authorList>
    </citation>
    <scope>NUCLEOTIDE SEQUENCE</scope>
</reference>
<sequence>MQEVTSKGKTFIPRVYSKQIQRHEQNLNQFLNSTHLFKQVKSVKYIKIKQMPSQTLTPKQNIIQKYVNLRLRNCKSITPIKYSIEIPSTADYLSRKTKSTYQDLRSTYQFKNSRDNYNQSLQERQQNRIIEIKDEQEQ</sequence>
<gene>
    <name evidence="1" type="ORF">PSON_ATCC_30995.1.T1160051</name>
</gene>
<keyword evidence="2" id="KW-1185">Reference proteome</keyword>
<proteinExistence type="predicted"/>